<comment type="caution">
    <text evidence="3">The sequence shown here is derived from an EMBL/GenBank/DDBJ whole genome shotgun (WGS) entry which is preliminary data.</text>
</comment>
<feature type="domain" description="BESS" evidence="2">
    <location>
        <begin position="20"/>
        <end position="59"/>
    </location>
</feature>
<evidence type="ECO:0000313" key="3">
    <source>
        <dbReference type="EMBL" id="KAJ8942852.1"/>
    </source>
</evidence>
<accession>A0AAV8XX49</accession>
<dbReference type="Proteomes" id="UP001162156">
    <property type="component" value="Unassembled WGS sequence"/>
</dbReference>
<dbReference type="EMBL" id="JANEYF010002734">
    <property type="protein sequence ID" value="KAJ8942852.1"/>
    <property type="molecule type" value="Genomic_DNA"/>
</dbReference>
<sequence>MRQSDQTVHQHTTNDLTTAGNPIHHFFMSLLPEFESMTEDEIRSFKIRVMVLIDEIKSKHCQRTPHSATSTVA</sequence>
<dbReference type="Pfam" id="PF02944">
    <property type="entry name" value="BESS"/>
    <property type="match status" value="1"/>
</dbReference>
<keyword evidence="1" id="KW-0539">Nucleus</keyword>
<evidence type="ECO:0000259" key="2">
    <source>
        <dbReference type="PROSITE" id="PS51031"/>
    </source>
</evidence>
<keyword evidence="4" id="KW-1185">Reference proteome</keyword>
<reference evidence="3" key="1">
    <citation type="journal article" date="2023" name="Insect Mol. Biol.">
        <title>Genome sequencing provides insights into the evolution of gene families encoding plant cell wall-degrading enzymes in longhorned beetles.</title>
        <authorList>
            <person name="Shin N.R."/>
            <person name="Okamura Y."/>
            <person name="Kirsch R."/>
            <person name="Pauchet Y."/>
        </authorList>
    </citation>
    <scope>NUCLEOTIDE SEQUENCE</scope>
    <source>
        <strain evidence="3">RBIC_L_NR</strain>
    </source>
</reference>
<organism evidence="3 4">
    <name type="scientific">Rhamnusium bicolor</name>
    <dbReference type="NCBI Taxonomy" id="1586634"/>
    <lineage>
        <taxon>Eukaryota</taxon>
        <taxon>Metazoa</taxon>
        <taxon>Ecdysozoa</taxon>
        <taxon>Arthropoda</taxon>
        <taxon>Hexapoda</taxon>
        <taxon>Insecta</taxon>
        <taxon>Pterygota</taxon>
        <taxon>Neoptera</taxon>
        <taxon>Endopterygota</taxon>
        <taxon>Coleoptera</taxon>
        <taxon>Polyphaga</taxon>
        <taxon>Cucujiformia</taxon>
        <taxon>Chrysomeloidea</taxon>
        <taxon>Cerambycidae</taxon>
        <taxon>Lepturinae</taxon>
        <taxon>Rhagiini</taxon>
        <taxon>Rhamnusium</taxon>
    </lineage>
</organism>
<evidence type="ECO:0000256" key="1">
    <source>
        <dbReference type="PROSITE-ProRule" id="PRU00371"/>
    </source>
</evidence>
<protein>
    <recommendedName>
        <fullName evidence="2">BESS domain-containing protein</fullName>
    </recommendedName>
</protein>
<proteinExistence type="predicted"/>
<dbReference type="InterPro" id="IPR004210">
    <property type="entry name" value="BESS_motif"/>
</dbReference>
<dbReference type="GO" id="GO:0005634">
    <property type="term" value="C:nucleus"/>
    <property type="evidence" value="ECO:0007669"/>
    <property type="project" value="UniProtKB-SubCell"/>
</dbReference>
<evidence type="ECO:0000313" key="4">
    <source>
        <dbReference type="Proteomes" id="UP001162156"/>
    </source>
</evidence>
<dbReference type="PROSITE" id="PS51031">
    <property type="entry name" value="BESS"/>
    <property type="match status" value="1"/>
</dbReference>
<name>A0AAV8XX49_9CUCU</name>
<gene>
    <name evidence="3" type="ORF">NQ314_009914</name>
</gene>
<dbReference type="GO" id="GO:0003677">
    <property type="term" value="F:DNA binding"/>
    <property type="evidence" value="ECO:0007669"/>
    <property type="project" value="InterPro"/>
</dbReference>
<dbReference type="AlphaFoldDB" id="A0AAV8XX49"/>
<comment type="subcellular location">
    <subcellularLocation>
        <location evidence="1">Nucleus</location>
    </subcellularLocation>
</comment>